<keyword evidence="1" id="KW-0560">Oxidoreductase</keyword>
<dbReference type="Pfam" id="PF00171">
    <property type="entry name" value="Aldedh"/>
    <property type="match status" value="1"/>
</dbReference>
<dbReference type="InterPro" id="IPR050740">
    <property type="entry name" value="Aldehyde_DH_Superfamily"/>
</dbReference>
<dbReference type="InterPro" id="IPR016161">
    <property type="entry name" value="Ald_DH/histidinol_DH"/>
</dbReference>
<comment type="caution">
    <text evidence="3">The sequence shown here is derived from an EMBL/GenBank/DDBJ whole genome shotgun (WGS) entry which is preliminary data.</text>
</comment>
<gene>
    <name evidence="3" type="ORF">JNB61_04815</name>
</gene>
<feature type="domain" description="Aldehyde dehydrogenase" evidence="2">
    <location>
        <begin position="5"/>
        <end position="425"/>
    </location>
</feature>
<protein>
    <submittedName>
        <fullName evidence="3">Aldehyde dehydrogenase (NADP(+))</fullName>
    </submittedName>
</protein>
<dbReference type="PANTHER" id="PTHR43353">
    <property type="entry name" value="SUCCINATE-SEMIALDEHYDE DEHYDROGENASE, MITOCHONDRIAL"/>
    <property type="match status" value="1"/>
</dbReference>
<proteinExistence type="predicted"/>
<dbReference type="Gene3D" id="3.40.309.10">
    <property type="entry name" value="Aldehyde Dehydrogenase, Chain A, domain 2"/>
    <property type="match status" value="1"/>
</dbReference>
<evidence type="ECO:0000313" key="4">
    <source>
        <dbReference type="Proteomes" id="UP000777440"/>
    </source>
</evidence>
<name>A0ABS7HWT5_9MICO</name>
<dbReference type="PANTHER" id="PTHR43353:SF3">
    <property type="entry name" value="ALDEHYDE DEHYDROGENASE-RELATED"/>
    <property type="match status" value="1"/>
</dbReference>
<dbReference type="InterPro" id="IPR016163">
    <property type="entry name" value="Ald_DH_C"/>
</dbReference>
<keyword evidence="4" id="KW-1185">Reference proteome</keyword>
<reference evidence="3 4" key="1">
    <citation type="journal article" date="2021" name="MBio">
        <title>Poor Competitiveness of Bradyrhizobium in Pigeon Pea Root Colonization in Indian Soils.</title>
        <authorList>
            <person name="Chalasani D."/>
            <person name="Basu A."/>
            <person name="Pullabhotla S.V.S.R.N."/>
            <person name="Jorrin B."/>
            <person name="Neal A.L."/>
            <person name="Poole P.S."/>
            <person name="Podile A.R."/>
            <person name="Tkacz A."/>
        </authorList>
    </citation>
    <scope>NUCLEOTIDE SEQUENCE [LARGE SCALE GENOMIC DNA]</scope>
    <source>
        <strain evidence="3 4">HU12</strain>
    </source>
</reference>
<dbReference type="CDD" id="cd07129">
    <property type="entry name" value="ALDH_KGSADH"/>
    <property type="match status" value="1"/>
</dbReference>
<dbReference type="Proteomes" id="UP000777440">
    <property type="component" value="Unassembled WGS sequence"/>
</dbReference>
<sequence length="484" mass="49753">MSTTTTPTELEALARAAAAAAPIWRATDAATRASWLRAAADALDANIDELVAVADEETRLGQTRLRGEVGRTTGQLRLFASVVEEGSYLELTVDDADASATPPRPELRRMLTGVGPVAVFSASNFPFAFSVAGGDTASAFAAGNPVIVKAHSGHPRLSERTAAIVAAALAEAGAPEGSLALVEGREAGNALVQHPSIQAAGFTGSLGGGRALFDLASSRPDPIPFYGELGSVNPVVITPAAVAARGEMLAQGLVGSYTLGVGQFCTKPGVVFVPDGSGFEELVAGFAAGAAGGPLLTDRITAAFPSGIEHLEADPSVSVVARGLPAEAGSAQPVVLATDAAAVATRPETLLEECFGPVTLLVRYSADEELHAALEAVPGSLTATLHSEPGDAVAAVLEVLTRKAGRVLFAGWPTGVAVTWSQHHGGPWPATTSLHTSVGATAIRRFLRPVVFQDAPQALLPDVLRDRSLERLPHRRNGVLHTGR</sequence>
<evidence type="ECO:0000259" key="2">
    <source>
        <dbReference type="Pfam" id="PF00171"/>
    </source>
</evidence>
<accession>A0ABS7HWT5</accession>
<evidence type="ECO:0000256" key="1">
    <source>
        <dbReference type="ARBA" id="ARBA00023002"/>
    </source>
</evidence>
<dbReference type="InterPro" id="IPR015590">
    <property type="entry name" value="Aldehyde_DH_dom"/>
</dbReference>
<evidence type="ECO:0000313" key="3">
    <source>
        <dbReference type="EMBL" id="MBW9109081.1"/>
    </source>
</evidence>
<dbReference type="InterPro" id="IPR016162">
    <property type="entry name" value="Ald_DH_N"/>
</dbReference>
<dbReference type="RefSeq" id="WP_220338894.1">
    <property type="nucleotide sequence ID" value="NZ_JAEUAX010000002.1"/>
</dbReference>
<organism evidence="3 4">
    <name type="scientific">Microbacterium ureisolvens</name>
    <dbReference type="NCBI Taxonomy" id="2781186"/>
    <lineage>
        <taxon>Bacteria</taxon>
        <taxon>Bacillati</taxon>
        <taxon>Actinomycetota</taxon>
        <taxon>Actinomycetes</taxon>
        <taxon>Micrococcales</taxon>
        <taxon>Microbacteriaceae</taxon>
        <taxon>Microbacterium</taxon>
    </lineage>
</organism>
<dbReference type="SUPFAM" id="SSF53720">
    <property type="entry name" value="ALDH-like"/>
    <property type="match status" value="1"/>
</dbReference>
<dbReference type="EMBL" id="JAEUAX010000002">
    <property type="protein sequence ID" value="MBW9109081.1"/>
    <property type="molecule type" value="Genomic_DNA"/>
</dbReference>
<dbReference type="Gene3D" id="3.40.605.10">
    <property type="entry name" value="Aldehyde Dehydrogenase, Chain A, domain 1"/>
    <property type="match status" value="1"/>
</dbReference>
<dbReference type="InterPro" id="IPR044151">
    <property type="entry name" value="ALDH_KGSADH"/>
</dbReference>